<keyword evidence="1" id="KW-0732">Signal</keyword>
<evidence type="ECO:0000313" key="3">
    <source>
        <dbReference type="Proteomes" id="UP000494163"/>
    </source>
</evidence>
<organism evidence="2 3">
    <name type="scientific">Drosophila busckii</name>
    <name type="common">Fruit fly</name>
    <dbReference type="NCBI Taxonomy" id="30019"/>
    <lineage>
        <taxon>Eukaryota</taxon>
        <taxon>Metazoa</taxon>
        <taxon>Ecdysozoa</taxon>
        <taxon>Arthropoda</taxon>
        <taxon>Hexapoda</taxon>
        <taxon>Insecta</taxon>
        <taxon>Pterygota</taxon>
        <taxon>Neoptera</taxon>
        <taxon>Endopterygota</taxon>
        <taxon>Diptera</taxon>
        <taxon>Brachycera</taxon>
        <taxon>Muscomorpha</taxon>
        <taxon>Ephydroidea</taxon>
        <taxon>Drosophilidae</taxon>
        <taxon>Drosophila</taxon>
    </lineage>
</organism>
<dbReference type="EMBL" id="CP012523">
    <property type="protein sequence ID" value="ALC39094.1"/>
    <property type="molecule type" value="Genomic_DNA"/>
</dbReference>
<evidence type="ECO:0000256" key="1">
    <source>
        <dbReference type="SAM" id="SignalP"/>
    </source>
</evidence>
<name>A0A0M5J1I6_DROBS</name>
<keyword evidence="3" id="KW-1185">Reference proteome</keyword>
<protein>
    <submittedName>
        <fullName evidence="2">CG33640</fullName>
    </submittedName>
</protein>
<dbReference type="PANTHER" id="PTHR20898:SF0">
    <property type="entry name" value="DAEDALUS ON 3-RELATED"/>
    <property type="match status" value="1"/>
</dbReference>
<feature type="chain" id="PRO_5005803796" evidence="1">
    <location>
        <begin position="22"/>
        <end position="187"/>
    </location>
</feature>
<dbReference type="PANTHER" id="PTHR20898">
    <property type="entry name" value="DAEDALUS ON 3-RELATED-RELATED"/>
    <property type="match status" value="1"/>
</dbReference>
<proteinExistence type="predicted"/>
<dbReference type="OMA" id="LNTKPKC"/>
<dbReference type="AlphaFoldDB" id="A0A0M5J1I6"/>
<dbReference type="Proteomes" id="UP000494163">
    <property type="component" value="Chromosome 2L"/>
</dbReference>
<sequence length="187" mass="22242">MELLQFSSSLILVIAICCCMAEYVIRVEKFDFVVYDRKLIISSNSEVQQEGNRSYMSGYVSFSRALNEIRLFASMNITRPDWPPVRLIDKQFEMCAYLNNTNRNKYMKQFYNKYVTFLNVAPLCPLKAHFNYTLNRFFVDDSLLSDLLPESIFYMRVDYQHRTRRIAHMYFTGRIIPTWETAKLIIQ</sequence>
<dbReference type="STRING" id="30019.A0A0M5J1I6"/>
<dbReference type="Pfam" id="PF06477">
    <property type="entry name" value="DUF1091"/>
    <property type="match status" value="1"/>
</dbReference>
<evidence type="ECO:0000313" key="2">
    <source>
        <dbReference type="EMBL" id="ALC39094.1"/>
    </source>
</evidence>
<accession>A0A0M5J1I6</accession>
<dbReference type="OrthoDB" id="7881840at2759"/>
<feature type="signal peptide" evidence="1">
    <location>
        <begin position="1"/>
        <end position="21"/>
    </location>
</feature>
<gene>
    <name evidence="2" type="ORF">Dbus_chr2Lg1179</name>
</gene>
<reference evidence="2 3" key="1">
    <citation type="submission" date="2015-08" db="EMBL/GenBank/DDBJ databases">
        <title>Ancestral chromatin configuration constrains chromatin evolution on differentiating sex chromosomes in Drosophila.</title>
        <authorList>
            <person name="Zhou Q."/>
            <person name="Bachtrog D."/>
        </authorList>
    </citation>
    <scope>NUCLEOTIDE SEQUENCE [LARGE SCALE GENOMIC DNA]</scope>
    <source>
        <tissue evidence="2">Whole larvae</tissue>
    </source>
</reference>
<dbReference type="InterPro" id="IPR010512">
    <property type="entry name" value="DUF1091"/>
</dbReference>